<evidence type="ECO:0000313" key="3">
    <source>
        <dbReference type="Proteomes" id="UP001054945"/>
    </source>
</evidence>
<accession>A0AAV4QYI4</accession>
<dbReference type="Proteomes" id="UP001054945">
    <property type="component" value="Unassembled WGS sequence"/>
</dbReference>
<evidence type="ECO:0000313" key="2">
    <source>
        <dbReference type="EMBL" id="GIY14550.1"/>
    </source>
</evidence>
<dbReference type="EMBL" id="BPLR01007103">
    <property type="protein sequence ID" value="GIY14550.1"/>
    <property type="molecule type" value="Genomic_DNA"/>
</dbReference>
<sequence length="126" mass="14519">KTAILLTSRLCFISKLNEDHYKPTHKIENSVFLKRISNLLSEVQEPKKSCSEYNREKNSCARFVRSVLCENIYLCARKKIFCPQDRCTCSHLKHLFPFFFLFGSIPGCGYPLAISFSFAAKNVQSK</sequence>
<feature type="transmembrane region" description="Helical" evidence="1">
    <location>
        <begin position="95"/>
        <end position="120"/>
    </location>
</feature>
<reference evidence="2 3" key="1">
    <citation type="submission" date="2021-06" db="EMBL/GenBank/DDBJ databases">
        <title>Caerostris extrusa draft genome.</title>
        <authorList>
            <person name="Kono N."/>
            <person name="Arakawa K."/>
        </authorList>
    </citation>
    <scope>NUCLEOTIDE SEQUENCE [LARGE SCALE GENOMIC DNA]</scope>
</reference>
<keyword evidence="1" id="KW-0812">Transmembrane</keyword>
<organism evidence="2 3">
    <name type="scientific">Caerostris extrusa</name>
    <name type="common">Bark spider</name>
    <name type="synonym">Caerostris bankana</name>
    <dbReference type="NCBI Taxonomy" id="172846"/>
    <lineage>
        <taxon>Eukaryota</taxon>
        <taxon>Metazoa</taxon>
        <taxon>Ecdysozoa</taxon>
        <taxon>Arthropoda</taxon>
        <taxon>Chelicerata</taxon>
        <taxon>Arachnida</taxon>
        <taxon>Araneae</taxon>
        <taxon>Araneomorphae</taxon>
        <taxon>Entelegynae</taxon>
        <taxon>Araneoidea</taxon>
        <taxon>Araneidae</taxon>
        <taxon>Caerostris</taxon>
    </lineage>
</organism>
<comment type="caution">
    <text evidence="2">The sequence shown here is derived from an EMBL/GenBank/DDBJ whole genome shotgun (WGS) entry which is preliminary data.</text>
</comment>
<keyword evidence="1" id="KW-1133">Transmembrane helix</keyword>
<proteinExistence type="predicted"/>
<feature type="non-terminal residue" evidence="2">
    <location>
        <position position="1"/>
    </location>
</feature>
<name>A0AAV4QYI4_CAEEX</name>
<evidence type="ECO:0000256" key="1">
    <source>
        <dbReference type="SAM" id="Phobius"/>
    </source>
</evidence>
<keyword evidence="1" id="KW-0472">Membrane</keyword>
<protein>
    <submittedName>
        <fullName evidence="2">Uncharacterized protein</fullName>
    </submittedName>
</protein>
<dbReference type="AlphaFoldDB" id="A0AAV4QYI4"/>
<gene>
    <name evidence="2" type="ORF">CEXT_630731</name>
</gene>
<keyword evidence="3" id="KW-1185">Reference proteome</keyword>